<keyword evidence="3" id="KW-1185">Reference proteome</keyword>
<evidence type="ECO:0000313" key="3">
    <source>
        <dbReference type="Proteomes" id="UP000295252"/>
    </source>
</evidence>
<reference evidence="3" key="1">
    <citation type="journal article" date="2014" name="Science">
        <title>The coffee genome provides insight into the convergent evolution of caffeine biosynthesis.</title>
        <authorList>
            <person name="Denoeud F."/>
            <person name="Carretero-Paulet L."/>
            <person name="Dereeper A."/>
            <person name="Droc G."/>
            <person name="Guyot R."/>
            <person name="Pietrella M."/>
            <person name="Zheng C."/>
            <person name="Alberti A."/>
            <person name="Anthony F."/>
            <person name="Aprea G."/>
            <person name="Aury J.M."/>
            <person name="Bento P."/>
            <person name="Bernard M."/>
            <person name="Bocs S."/>
            <person name="Campa C."/>
            <person name="Cenci A."/>
            <person name="Combes M.C."/>
            <person name="Crouzillat D."/>
            <person name="Da Silva C."/>
            <person name="Daddiego L."/>
            <person name="De Bellis F."/>
            <person name="Dussert S."/>
            <person name="Garsmeur O."/>
            <person name="Gayraud T."/>
            <person name="Guignon V."/>
            <person name="Jahn K."/>
            <person name="Jamilloux V."/>
            <person name="Joet T."/>
            <person name="Labadie K."/>
            <person name="Lan T."/>
            <person name="Leclercq J."/>
            <person name="Lepelley M."/>
            <person name="Leroy T."/>
            <person name="Li L.T."/>
            <person name="Librado P."/>
            <person name="Lopez L."/>
            <person name="Munoz A."/>
            <person name="Noel B."/>
            <person name="Pallavicini A."/>
            <person name="Perrotta G."/>
            <person name="Poncet V."/>
            <person name="Pot D."/>
            <person name="Priyono X."/>
            <person name="Rigoreau M."/>
            <person name="Rouard M."/>
            <person name="Rozas J."/>
            <person name="Tranchant-Dubreuil C."/>
            <person name="VanBuren R."/>
            <person name="Zhang Q."/>
            <person name="Andrade A.C."/>
            <person name="Argout X."/>
            <person name="Bertrand B."/>
            <person name="de Kochko A."/>
            <person name="Graziosi G."/>
            <person name="Henry R.J."/>
            <person name="Jayarama X."/>
            <person name="Ming R."/>
            <person name="Nagai C."/>
            <person name="Rounsley S."/>
            <person name="Sankoff D."/>
            <person name="Giuliano G."/>
            <person name="Albert V.A."/>
            <person name="Wincker P."/>
            <person name="Lashermes P."/>
        </authorList>
    </citation>
    <scope>NUCLEOTIDE SEQUENCE [LARGE SCALE GENOMIC DNA]</scope>
    <source>
        <strain evidence="3">cv. DH200-94</strain>
    </source>
</reference>
<evidence type="ECO:0000256" key="1">
    <source>
        <dbReference type="SAM" id="MobiDB-lite"/>
    </source>
</evidence>
<dbReference type="OrthoDB" id="787091at2759"/>
<dbReference type="InParanoid" id="A0A068U0G0"/>
<feature type="compositionally biased region" description="Basic and acidic residues" evidence="1">
    <location>
        <begin position="123"/>
        <end position="134"/>
    </location>
</feature>
<feature type="region of interest" description="Disordered" evidence="1">
    <location>
        <begin position="115"/>
        <end position="134"/>
    </location>
</feature>
<dbReference type="Gramene" id="CDP02025">
    <property type="protein sequence ID" value="CDP02025"/>
    <property type="gene ID" value="GSCOC_T00037233001"/>
</dbReference>
<name>A0A068U0G0_COFCA</name>
<sequence>MEMIMGSRSCRIRRLCSSSSSSSSWKRVERSKGLLLASELASSSDVARLTGYERLSQSTGLPNEYGGGCKPISITRKHTAAWRYLGKVFSFKRTGGRGEVAAEAAANPPEAVVKKKNRSSWLPDRDRRWPVQGW</sequence>
<gene>
    <name evidence="2" type="ORF">GSCOC_T00037233001</name>
</gene>
<accession>A0A068U0G0</accession>
<dbReference type="EMBL" id="HG739091">
    <property type="protein sequence ID" value="CDP02025.1"/>
    <property type="molecule type" value="Genomic_DNA"/>
</dbReference>
<proteinExistence type="predicted"/>
<protein>
    <submittedName>
        <fullName evidence="2">Uncharacterized protein</fullName>
    </submittedName>
</protein>
<dbReference type="AlphaFoldDB" id="A0A068U0G0"/>
<dbReference type="OMA" id="KHKRGVG"/>
<dbReference type="Proteomes" id="UP000295252">
    <property type="component" value="Chromosome IX"/>
</dbReference>
<organism evidence="2 3">
    <name type="scientific">Coffea canephora</name>
    <name type="common">Robusta coffee</name>
    <dbReference type="NCBI Taxonomy" id="49390"/>
    <lineage>
        <taxon>Eukaryota</taxon>
        <taxon>Viridiplantae</taxon>
        <taxon>Streptophyta</taxon>
        <taxon>Embryophyta</taxon>
        <taxon>Tracheophyta</taxon>
        <taxon>Spermatophyta</taxon>
        <taxon>Magnoliopsida</taxon>
        <taxon>eudicotyledons</taxon>
        <taxon>Gunneridae</taxon>
        <taxon>Pentapetalae</taxon>
        <taxon>asterids</taxon>
        <taxon>lamiids</taxon>
        <taxon>Gentianales</taxon>
        <taxon>Rubiaceae</taxon>
        <taxon>Ixoroideae</taxon>
        <taxon>Gardenieae complex</taxon>
        <taxon>Bertiereae - Coffeeae clade</taxon>
        <taxon>Coffeeae</taxon>
        <taxon>Coffea</taxon>
    </lineage>
</organism>
<evidence type="ECO:0000313" key="2">
    <source>
        <dbReference type="EMBL" id="CDP02025.1"/>
    </source>
</evidence>